<comment type="similarity">
    <text evidence="1">Belongs to the cytochrome P450 family.</text>
</comment>
<dbReference type="InterPro" id="IPR017927">
    <property type="entry name" value="FAD-bd_FR_type"/>
</dbReference>
<evidence type="ECO:0000256" key="6">
    <source>
        <dbReference type="ARBA" id="ARBA00023014"/>
    </source>
</evidence>
<dbReference type="InterPro" id="IPR002397">
    <property type="entry name" value="Cyt_P450_B"/>
</dbReference>
<feature type="domain" description="FAD-binding FR-type" evidence="8">
    <location>
        <begin position="418"/>
        <end position="518"/>
    </location>
</feature>
<dbReference type="PROSITE" id="PS00197">
    <property type="entry name" value="2FE2S_FER_1"/>
    <property type="match status" value="1"/>
</dbReference>
<proteinExistence type="inferred from homology"/>
<feature type="domain" description="2Fe-2S ferredoxin-type" evidence="7">
    <location>
        <begin position="644"/>
        <end position="730"/>
    </location>
</feature>
<dbReference type="Proteomes" id="UP000053342">
    <property type="component" value="Unassembled WGS sequence"/>
</dbReference>
<sequence>MTCPFTNPRSMFQDFASARQKNGLEYSDPHKAFVVSRYDDIVEILDQPDVFASRAAVPDMPPDLAQIFEGKVPERGTLLGWDNPDHDRLRKSISSFFVPRRLKRFEPVIRKAAHELIDGFIDKGEVDIKAAFALPLPLKMIVILSGMEPDRWEWVGYCLALFNGLSMAPDQSVEEQIQNVLIIHDYVADLIQKRKVDRRDDLISHIWNERDNGLQMTDFEHLSMIPGLVFAGHETTTQVLSMGMAHILHNNLWDQISKDDDTRAQAIEELLRYESAITGMRRNVTRDVEVGGQLLRKGDVLFVAHNSGSRDASRFENADILDPARKTTTQHLGFGRGIHACVGAPLARLVLRTELSVLRERLPNLRLVTPYDRIHYEPVGITRGVSEVRLAWDVPHEKFGIPSALAAVDSIELSSPQDNSITVVVKEATLVADSILKITVRKKFGLLPTWTPGSHIDLKIGTFGYRQYSLCSDPKDHDCWSIAVLKEKDSQSTKFIHENVHEGKELLLRGPRNHFALEPADRYVFIAGGIGITPLKPMLATAKSTGKPYQLIYLGQRRKHMAFVDELSTQHPTTIIWTKDEQKKRFDLASALDSVAEGSLVYCCGPESLISDVEEICSSLPKNVLRTERFGNPNNLDTAENAEFMVTLARSGRTLVVPKERTLLEVLNENGAGILSTCTKGVCGTCEVKVLSGVPDHRDSVLTEDEKRMNDTLMTCVSRCVGKQLSLDIW</sequence>
<dbReference type="InterPro" id="IPR036010">
    <property type="entry name" value="2Fe-2S_ferredoxin-like_sf"/>
</dbReference>
<keyword evidence="6" id="KW-0411">Iron-sulfur</keyword>
<dbReference type="InterPro" id="IPR017938">
    <property type="entry name" value="Riboflavin_synthase-like_b-brl"/>
</dbReference>
<organism evidence="9 10">
    <name type="scientific">Exophiala oligosperma</name>
    <dbReference type="NCBI Taxonomy" id="215243"/>
    <lineage>
        <taxon>Eukaryota</taxon>
        <taxon>Fungi</taxon>
        <taxon>Dikarya</taxon>
        <taxon>Ascomycota</taxon>
        <taxon>Pezizomycotina</taxon>
        <taxon>Eurotiomycetes</taxon>
        <taxon>Chaetothyriomycetidae</taxon>
        <taxon>Chaetothyriales</taxon>
        <taxon>Herpotrichiellaceae</taxon>
        <taxon>Exophiala</taxon>
    </lineage>
</organism>
<dbReference type="HOGENOM" id="CLU_020412_1_0_1"/>
<dbReference type="Pfam" id="PF00111">
    <property type="entry name" value="Fer2"/>
    <property type="match status" value="1"/>
</dbReference>
<dbReference type="CDD" id="cd06185">
    <property type="entry name" value="PDR_like"/>
    <property type="match status" value="1"/>
</dbReference>
<keyword evidence="10" id="KW-1185">Reference proteome</keyword>
<accession>A0A0D2B9R8</accession>
<dbReference type="VEuPathDB" id="FungiDB:PV06_01502"/>
<dbReference type="GeneID" id="27353576"/>
<dbReference type="InterPro" id="IPR001128">
    <property type="entry name" value="Cyt_P450"/>
</dbReference>
<dbReference type="PROSITE" id="PS51384">
    <property type="entry name" value="FAD_FR"/>
    <property type="match status" value="1"/>
</dbReference>
<keyword evidence="5" id="KW-0408">Iron</keyword>
<dbReference type="InterPro" id="IPR012675">
    <property type="entry name" value="Beta-grasp_dom_sf"/>
</dbReference>
<evidence type="ECO:0000313" key="9">
    <source>
        <dbReference type="EMBL" id="KIW48946.1"/>
    </source>
</evidence>
<dbReference type="PRINTS" id="PR00359">
    <property type="entry name" value="BP450"/>
</dbReference>
<evidence type="ECO:0000256" key="5">
    <source>
        <dbReference type="ARBA" id="ARBA00023004"/>
    </source>
</evidence>
<dbReference type="InterPro" id="IPR039261">
    <property type="entry name" value="FNR_nucleotide-bd"/>
</dbReference>
<evidence type="ECO:0000313" key="10">
    <source>
        <dbReference type="Proteomes" id="UP000053342"/>
    </source>
</evidence>
<dbReference type="PROSITE" id="PS00086">
    <property type="entry name" value="CYTOCHROME_P450"/>
    <property type="match status" value="1"/>
</dbReference>
<dbReference type="AlphaFoldDB" id="A0A0D2B9R8"/>
<dbReference type="Gene3D" id="3.10.20.30">
    <property type="match status" value="1"/>
</dbReference>
<dbReference type="CDD" id="cd00207">
    <property type="entry name" value="fer2"/>
    <property type="match status" value="1"/>
</dbReference>
<keyword evidence="2" id="KW-0001">2Fe-2S</keyword>
<evidence type="ECO:0000259" key="8">
    <source>
        <dbReference type="PROSITE" id="PS51384"/>
    </source>
</evidence>
<evidence type="ECO:0000256" key="3">
    <source>
        <dbReference type="ARBA" id="ARBA00022723"/>
    </source>
</evidence>
<dbReference type="RefSeq" id="XP_016269162.1">
    <property type="nucleotide sequence ID" value="XM_016402109.1"/>
</dbReference>
<evidence type="ECO:0000256" key="4">
    <source>
        <dbReference type="ARBA" id="ARBA00023002"/>
    </source>
</evidence>
<dbReference type="PROSITE" id="PS51085">
    <property type="entry name" value="2FE2S_FER_2"/>
    <property type="match status" value="1"/>
</dbReference>
<dbReference type="SUPFAM" id="SSF63380">
    <property type="entry name" value="Riboflavin synthase domain-like"/>
    <property type="match status" value="1"/>
</dbReference>
<dbReference type="SUPFAM" id="SSF48264">
    <property type="entry name" value="Cytochrome P450"/>
    <property type="match status" value="1"/>
</dbReference>
<dbReference type="InterPro" id="IPR001041">
    <property type="entry name" value="2Fe-2S_ferredoxin-type"/>
</dbReference>
<dbReference type="Gene3D" id="3.40.50.80">
    <property type="entry name" value="Nucleotide-binding domain of ferredoxin-NADP reductase (FNR) module"/>
    <property type="match status" value="1"/>
</dbReference>
<keyword evidence="3" id="KW-0479">Metal-binding</keyword>
<dbReference type="OrthoDB" id="5390at2759"/>
<dbReference type="Gene3D" id="2.40.30.10">
    <property type="entry name" value="Translation factors"/>
    <property type="match status" value="1"/>
</dbReference>
<keyword evidence="4" id="KW-0560">Oxidoreductase</keyword>
<dbReference type="GO" id="GO:0020037">
    <property type="term" value="F:heme binding"/>
    <property type="evidence" value="ECO:0007669"/>
    <property type="project" value="InterPro"/>
</dbReference>
<dbReference type="SUPFAM" id="SSF54292">
    <property type="entry name" value="2Fe-2S ferredoxin-like"/>
    <property type="match status" value="1"/>
</dbReference>
<dbReference type="Pfam" id="PF00067">
    <property type="entry name" value="p450"/>
    <property type="match status" value="1"/>
</dbReference>
<dbReference type="EMBL" id="KN847332">
    <property type="protein sequence ID" value="KIW48946.1"/>
    <property type="molecule type" value="Genomic_DNA"/>
</dbReference>
<dbReference type="InterPro" id="IPR036396">
    <property type="entry name" value="Cyt_P450_sf"/>
</dbReference>
<dbReference type="GO" id="GO:0005506">
    <property type="term" value="F:iron ion binding"/>
    <property type="evidence" value="ECO:0007669"/>
    <property type="project" value="InterPro"/>
</dbReference>
<name>A0A0D2B9R8_9EURO</name>
<dbReference type="PRINTS" id="PR00385">
    <property type="entry name" value="P450"/>
</dbReference>
<dbReference type="STRING" id="215243.A0A0D2B9R8"/>
<dbReference type="PANTHER" id="PTHR46696:SF6">
    <property type="entry name" value="P450, PUTATIVE (EUROFUNG)-RELATED"/>
    <property type="match status" value="1"/>
</dbReference>
<evidence type="ECO:0000256" key="2">
    <source>
        <dbReference type="ARBA" id="ARBA00022714"/>
    </source>
</evidence>
<dbReference type="InterPro" id="IPR017972">
    <property type="entry name" value="Cyt_P450_CS"/>
</dbReference>
<dbReference type="GO" id="GO:0051537">
    <property type="term" value="F:2 iron, 2 sulfur cluster binding"/>
    <property type="evidence" value="ECO:0007669"/>
    <property type="project" value="UniProtKB-KW"/>
</dbReference>
<evidence type="ECO:0000259" key="7">
    <source>
        <dbReference type="PROSITE" id="PS51085"/>
    </source>
</evidence>
<dbReference type="Gene3D" id="1.10.630.10">
    <property type="entry name" value="Cytochrome P450"/>
    <property type="match status" value="1"/>
</dbReference>
<reference evidence="9 10" key="1">
    <citation type="submission" date="2015-01" db="EMBL/GenBank/DDBJ databases">
        <title>The Genome Sequence of Exophiala oligosperma CBS72588.</title>
        <authorList>
            <consortium name="The Broad Institute Genomics Platform"/>
            <person name="Cuomo C."/>
            <person name="de Hoog S."/>
            <person name="Gorbushina A."/>
            <person name="Stielow B."/>
            <person name="Teixiera M."/>
            <person name="Abouelleil A."/>
            <person name="Chapman S.B."/>
            <person name="Priest M."/>
            <person name="Young S.K."/>
            <person name="Wortman J."/>
            <person name="Nusbaum C."/>
            <person name="Birren B."/>
        </authorList>
    </citation>
    <scope>NUCLEOTIDE SEQUENCE [LARGE SCALE GENOMIC DNA]</scope>
    <source>
        <strain evidence="9 10">CBS 72588</strain>
    </source>
</reference>
<dbReference type="InterPro" id="IPR006058">
    <property type="entry name" value="2Fe2S_fd_BS"/>
</dbReference>
<evidence type="ECO:0000256" key="1">
    <source>
        <dbReference type="ARBA" id="ARBA00010617"/>
    </source>
</evidence>
<dbReference type="GO" id="GO:0004497">
    <property type="term" value="F:monooxygenase activity"/>
    <property type="evidence" value="ECO:0007669"/>
    <property type="project" value="InterPro"/>
</dbReference>
<dbReference type="GO" id="GO:0016705">
    <property type="term" value="F:oxidoreductase activity, acting on paired donors, with incorporation or reduction of molecular oxygen"/>
    <property type="evidence" value="ECO:0007669"/>
    <property type="project" value="InterPro"/>
</dbReference>
<protein>
    <recommendedName>
        <fullName evidence="11">Cytochrome P450</fullName>
    </recommendedName>
</protein>
<dbReference type="PANTHER" id="PTHR46696">
    <property type="entry name" value="P450, PUTATIVE (EUROFUNG)-RELATED"/>
    <property type="match status" value="1"/>
</dbReference>
<evidence type="ECO:0008006" key="11">
    <source>
        <dbReference type="Google" id="ProtNLM"/>
    </source>
</evidence>
<gene>
    <name evidence="9" type="ORF">PV06_01502</name>
</gene>
<dbReference type="SUPFAM" id="SSF52343">
    <property type="entry name" value="Ferredoxin reductase-like, C-terminal NADP-linked domain"/>
    <property type="match status" value="1"/>
</dbReference>